<dbReference type="EMBL" id="JAGSPA010000002">
    <property type="protein sequence ID" value="MBV7256790.1"/>
    <property type="molecule type" value="Genomic_DNA"/>
</dbReference>
<dbReference type="InterPro" id="IPR010239">
    <property type="entry name" value="CHP02001"/>
</dbReference>
<dbReference type="Pfam" id="PF09694">
    <property type="entry name" value="Gcw_chp"/>
    <property type="match status" value="1"/>
</dbReference>
<gene>
    <name evidence="1" type="ORF">KCG44_08320</name>
</gene>
<protein>
    <submittedName>
        <fullName evidence="1">TorF family putative porin</fullName>
    </submittedName>
</protein>
<accession>A0ABS6SEF6</accession>
<dbReference type="NCBIfam" id="TIGR02001">
    <property type="entry name" value="gcw_chp"/>
    <property type="match status" value="1"/>
</dbReference>
<evidence type="ECO:0000313" key="1">
    <source>
        <dbReference type="EMBL" id="MBV7256790.1"/>
    </source>
</evidence>
<dbReference type="Proteomes" id="UP000722336">
    <property type="component" value="Unassembled WGS sequence"/>
</dbReference>
<organism evidence="1 2">
    <name type="scientific">Pacificimonas pallii</name>
    <dbReference type="NCBI Taxonomy" id="2827236"/>
    <lineage>
        <taxon>Bacteria</taxon>
        <taxon>Pseudomonadati</taxon>
        <taxon>Pseudomonadota</taxon>
        <taxon>Alphaproteobacteria</taxon>
        <taxon>Sphingomonadales</taxon>
        <taxon>Sphingosinicellaceae</taxon>
        <taxon>Pacificimonas</taxon>
    </lineage>
</organism>
<keyword evidence="2" id="KW-1185">Reference proteome</keyword>
<evidence type="ECO:0000313" key="2">
    <source>
        <dbReference type="Proteomes" id="UP000722336"/>
    </source>
</evidence>
<sequence length="258" mass="26372">MAATAVTAQDTALDAATDTDIPGDWELSGNVGLYSDYRFRGISFSDEELALQGGIDLAHSSGFYVGTWGSNLGGFGTFGDPNLELDVYAGYGGTVGGVGTYDIGVLYYLYPGAAGNNDYVEFYGSLGAEIGPAEATVGVAWAPDQGSIGDDNIYVYGDLGAGIPNTPISLSAHLGYTDGALGLGGTGVSAAGFESFSDNYLDWSIGASAELVGLEFGVAYVDTNIGKTRENVVGTRVIGSGSPFVADGQVVVSVGYSF</sequence>
<proteinExistence type="predicted"/>
<name>A0ABS6SEF6_9SPHN</name>
<comment type="caution">
    <text evidence="1">The sequence shown here is derived from an EMBL/GenBank/DDBJ whole genome shotgun (WGS) entry which is preliminary data.</text>
</comment>
<reference evidence="1 2" key="1">
    <citation type="submission" date="2021-04" db="EMBL/GenBank/DDBJ databases">
        <authorList>
            <person name="Pira H."/>
            <person name="Risdian C."/>
            <person name="Wink J."/>
        </authorList>
    </citation>
    <scope>NUCLEOTIDE SEQUENCE [LARGE SCALE GENOMIC DNA]</scope>
    <source>
        <strain evidence="1 2">WHA3</strain>
    </source>
</reference>